<evidence type="ECO:0000256" key="1">
    <source>
        <dbReference type="SAM" id="MobiDB-lite"/>
    </source>
</evidence>
<proteinExistence type="predicted"/>
<gene>
    <name evidence="2" type="ORF">M436DRAFT_78306</name>
</gene>
<organism evidence="2 3">
    <name type="scientific">Aureobasidium namibiae CBS 147.97</name>
    <dbReference type="NCBI Taxonomy" id="1043004"/>
    <lineage>
        <taxon>Eukaryota</taxon>
        <taxon>Fungi</taxon>
        <taxon>Dikarya</taxon>
        <taxon>Ascomycota</taxon>
        <taxon>Pezizomycotina</taxon>
        <taxon>Dothideomycetes</taxon>
        <taxon>Dothideomycetidae</taxon>
        <taxon>Dothideales</taxon>
        <taxon>Saccotheciaceae</taxon>
        <taxon>Aureobasidium</taxon>
    </lineage>
</organism>
<feature type="region of interest" description="Disordered" evidence="1">
    <location>
        <begin position="87"/>
        <end position="119"/>
    </location>
</feature>
<feature type="compositionally biased region" description="Basic and acidic residues" evidence="1">
    <location>
        <begin position="138"/>
        <end position="149"/>
    </location>
</feature>
<sequence length="159" mass="18248">MFPTDHDYKEVVPAILDLTDSIIKLLHATSNRSTHTNHTISSLRTLLLRERKTVQRQNCIIADLRAKLSGVEAQLCAVQQSLTQSSVEQKVKVEEKEEEEKEELGQMDERRPREEELSAQAAASTLYDLQNIYSRMAERYAPDLSRKEAEEDSDWTENS</sequence>
<evidence type="ECO:0000313" key="3">
    <source>
        <dbReference type="Proteomes" id="UP000027730"/>
    </source>
</evidence>
<feature type="compositionally biased region" description="Basic and acidic residues" evidence="1">
    <location>
        <begin position="103"/>
        <end position="116"/>
    </location>
</feature>
<protein>
    <recommendedName>
        <fullName evidence="4">Mediator of RNA polymerase II transcription subunit 4</fullName>
    </recommendedName>
</protein>
<dbReference type="EMBL" id="KL584703">
    <property type="protein sequence ID" value="KEQ76552.1"/>
    <property type="molecule type" value="Genomic_DNA"/>
</dbReference>
<dbReference type="AlphaFoldDB" id="A0A074X3G7"/>
<feature type="region of interest" description="Disordered" evidence="1">
    <location>
        <begin position="138"/>
        <end position="159"/>
    </location>
</feature>
<name>A0A074X3G7_9PEZI</name>
<dbReference type="GeneID" id="25416197"/>
<feature type="compositionally biased region" description="Acidic residues" evidence="1">
    <location>
        <begin position="150"/>
        <end position="159"/>
    </location>
</feature>
<dbReference type="OrthoDB" id="3853131at2759"/>
<dbReference type="RefSeq" id="XP_013431312.1">
    <property type="nucleotide sequence ID" value="XM_013575858.1"/>
</dbReference>
<keyword evidence="3" id="KW-1185">Reference proteome</keyword>
<accession>A0A074X3G7</accession>
<evidence type="ECO:0008006" key="4">
    <source>
        <dbReference type="Google" id="ProtNLM"/>
    </source>
</evidence>
<dbReference type="Proteomes" id="UP000027730">
    <property type="component" value="Unassembled WGS sequence"/>
</dbReference>
<reference evidence="2 3" key="1">
    <citation type="journal article" date="2014" name="BMC Genomics">
        <title>Genome sequencing of four Aureobasidium pullulans varieties: biotechnological potential, stress tolerance, and description of new species.</title>
        <authorList>
            <person name="Gostin Ar C."/>
            <person name="Ohm R.A."/>
            <person name="Kogej T."/>
            <person name="Sonjak S."/>
            <person name="Turk M."/>
            <person name="Zajc J."/>
            <person name="Zalar P."/>
            <person name="Grube M."/>
            <person name="Sun H."/>
            <person name="Han J."/>
            <person name="Sharma A."/>
            <person name="Chiniquy J."/>
            <person name="Ngan C.Y."/>
            <person name="Lipzen A."/>
            <person name="Barry K."/>
            <person name="Grigoriev I.V."/>
            <person name="Gunde-Cimerman N."/>
        </authorList>
    </citation>
    <scope>NUCLEOTIDE SEQUENCE [LARGE SCALE GENOMIC DNA]</scope>
    <source>
        <strain evidence="2 3">CBS 147.97</strain>
    </source>
</reference>
<dbReference type="HOGENOM" id="CLU_1660369_0_0_1"/>
<evidence type="ECO:0000313" key="2">
    <source>
        <dbReference type="EMBL" id="KEQ76552.1"/>
    </source>
</evidence>